<keyword evidence="3" id="KW-1185">Reference proteome</keyword>
<proteinExistence type="predicted"/>
<reference evidence="2 3" key="1">
    <citation type="journal article" date="2009" name="Nat. Genet.">
        <title>The genome of the cucumber, Cucumis sativus L.</title>
        <authorList>
            <person name="Huang S."/>
            <person name="Li R."/>
            <person name="Zhang Z."/>
            <person name="Li L."/>
            <person name="Gu X."/>
            <person name="Fan W."/>
            <person name="Lucas W.J."/>
            <person name="Wang X."/>
            <person name="Xie B."/>
            <person name="Ni P."/>
            <person name="Ren Y."/>
            <person name="Zhu H."/>
            <person name="Li J."/>
            <person name="Lin K."/>
            <person name="Jin W."/>
            <person name="Fei Z."/>
            <person name="Li G."/>
            <person name="Staub J."/>
            <person name="Kilian A."/>
            <person name="van der Vossen E.A."/>
            <person name="Wu Y."/>
            <person name="Guo J."/>
            <person name="He J."/>
            <person name="Jia Z."/>
            <person name="Ren Y."/>
            <person name="Tian G."/>
            <person name="Lu Y."/>
            <person name="Ruan J."/>
            <person name="Qian W."/>
            <person name="Wang M."/>
            <person name="Huang Q."/>
            <person name="Li B."/>
            <person name="Xuan Z."/>
            <person name="Cao J."/>
            <person name="Asan"/>
            <person name="Wu Z."/>
            <person name="Zhang J."/>
            <person name="Cai Q."/>
            <person name="Bai Y."/>
            <person name="Zhao B."/>
            <person name="Han Y."/>
            <person name="Li Y."/>
            <person name="Li X."/>
            <person name="Wang S."/>
            <person name="Shi Q."/>
            <person name="Liu S."/>
            <person name="Cho W.K."/>
            <person name="Kim J.Y."/>
            <person name="Xu Y."/>
            <person name="Heller-Uszynska K."/>
            <person name="Miao H."/>
            <person name="Cheng Z."/>
            <person name="Zhang S."/>
            <person name="Wu J."/>
            <person name="Yang Y."/>
            <person name="Kang H."/>
            <person name="Li M."/>
            <person name="Liang H."/>
            <person name="Ren X."/>
            <person name="Shi Z."/>
            <person name="Wen M."/>
            <person name="Jian M."/>
            <person name="Yang H."/>
            <person name="Zhang G."/>
            <person name="Yang Z."/>
            <person name="Chen R."/>
            <person name="Liu S."/>
            <person name="Li J."/>
            <person name="Ma L."/>
            <person name="Liu H."/>
            <person name="Zhou Y."/>
            <person name="Zhao J."/>
            <person name="Fang X."/>
            <person name="Li G."/>
            <person name="Fang L."/>
            <person name="Li Y."/>
            <person name="Liu D."/>
            <person name="Zheng H."/>
            <person name="Zhang Y."/>
            <person name="Qin N."/>
            <person name="Li Z."/>
            <person name="Yang G."/>
            <person name="Yang S."/>
            <person name="Bolund L."/>
            <person name="Kristiansen K."/>
            <person name="Zheng H."/>
            <person name="Li S."/>
            <person name="Zhang X."/>
            <person name="Yang H."/>
            <person name="Wang J."/>
            <person name="Sun R."/>
            <person name="Zhang B."/>
            <person name="Jiang S."/>
            <person name="Wang J."/>
            <person name="Du Y."/>
            <person name="Li S."/>
        </authorList>
    </citation>
    <scope>NUCLEOTIDE SEQUENCE [LARGE SCALE GENOMIC DNA]</scope>
    <source>
        <strain evidence="3">cv. 9930</strain>
    </source>
</reference>
<name>A0A0A0L2C8_CUCSA</name>
<feature type="compositionally biased region" description="Basic and acidic residues" evidence="1">
    <location>
        <begin position="99"/>
        <end position="116"/>
    </location>
</feature>
<evidence type="ECO:0000313" key="3">
    <source>
        <dbReference type="Proteomes" id="UP000029981"/>
    </source>
</evidence>
<dbReference type="Gramene" id="KGN56105">
    <property type="protein sequence ID" value="KGN56105"/>
    <property type="gene ID" value="Csa_3G073950"/>
</dbReference>
<dbReference type="AlphaFoldDB" id="A0A0A0L2C8"/>
<feature type="region of interest" description="Disordered" evidence="1">
    <location>
        <begin position="1"/>
        <end position="22"/>
    </location>
</feature>
<organism evidence="2 3">
    <name type="scientific">Cucumis sativus</name>
    <name type="common">Cucumber</name>
    <dbReference type="NCBI Taxonomy" id="3659"/>
    <lineage>
        <taxon>Eukaryota</taxon>
        <taxon>Viridiplantae</taxon>
        <taxon>Streptophyta</taxon>
        <taxon>Embryophyta</taxon>
        <taxon>Tracheophyta</taxon>
        <taxon>Spermatophyta</taxon>
        <taxon>Magnoliopsida</taxon>
        <taxon>eudicotyledons</taxon>
        <taxon>Gunneridae</taxon>
        <taxon>Pentapetalae</taxon>
        <taxon>rosids</taxon>
        <taxon>fabids</taxon>
        <taxon>Cucurbitales</taxon>
        <taxon>Cucurbitaceae</taxon>
        <taxon>Benincaseae</taxon>
        <taxon>Cucumis</taxon>
    </lineage>
</organism>
<evidence type="ECO:0000313" key="2">
    <source>
        <dbReference type="EMBL" id="KGN56105.1"/>
    </source>
</evidence>
<dbReference type="Proteomes" id="UP000029981">
    <property type="component" value="Chromosome 3"/>
</dbReference>
<reference evidence="2 3" key="2">
    <citation type="journal article" date="2009" name="PLoS ONE">
        <title>An integrated genetic and cytogenetic map of the cucumber genome.</title>
        <authorList>
            <person name="Ren Y."/>
            <person name="Zhang Z."/>
            <person name="Liu J."/>
            <person name="Staub J.E."/>
            <person name="Han Y."/>
            <person name="Cheng Z."/>
            <person name="Li X."/>
            <person name="Lu J."/>
            <person name="Miao H."/>
            <person name="Kang H."/>
            <person name="Xie B."/>
            <person name="Gu X."/>
            <person name="Wang X."/>
            <person name="Du Y."/>
            <person name="Jin W."/>
            <person name="Huang S."/>
        </authorList>
    </citation>
    <scope>NUCLEOTIDE SEQUENCE [LARGE SCALE GENOMIC DNA]</scope>
    <source>
        <strain evidence="3">cv. 9930</strain>
    </source>
</reference>
<feature type="region of interest" description="Disordered" evidence="1">
    <location>
        <begin position="92"/>
        <end position="178"/>
    </location>
</feature>
<evidence type="ECO:0000256" key="1">
    <source>
        <dbReference type="SAM" id="MobiDB-lite"/>
    </source>
</evidence>
<accession>A0A0A0L2C8</accession>
<feature type="compositionally biased region" description="Basic and acidic residues" evidence="1">
    <location>
        <begin position="123"/>
        <end position="165"/>
    </location>
</feature>
<gene>
    <name evidence="2" type="ORF">Csa_3G073950</name>
</gene>
<dbReference type="EMBL" id="CM002924">
    <property type="protein sequence ID" value="KGN56105.1"/>
    <property type="molecule type" value="Genomic_DNA"/>
</dbReference>
<reference evidence="2 3" key="3">
    <citation type="journal article" date="2010" name="BMC Genomics">
        <title>Transcriptome sequencing and comparative analysis of cucumber flowers with different sex types.</title>
        <authorList>
            <person name="Guo S."/>
            <person name="Zheng Y."/>
            <person name="Joung J.G."/>
            <person name="Liu S."/>
            <person name="Zhang Z."/>
            <person name="Crasta O.R."/>
            <person name="Sobral B.W."/>
            <person name="Xu Y."/>
            <person name="Huang S."/>
            <person name="Fei Z."/>
        </authorList>
    </citation>
    <scope>NUCLEOTIDE SEQUENCE [LARGE SCALE GENOMIC DNA]</scope>
    <source>
        <strain evidence="3">cv. 9930</strain>
    </source>
</reference>
<sequence length="178" mass="20335">MANKETSKWHPMRRPRRLPTSSPFQHYSYSKLSLIKQMILTANIKMKKIGIFPTACRSNNNTNMGMTNPFQLVASYSYSSMSMADYFPPSLFPRRYGKPSKDEAEHSGGERSKAERAPSTAEEFNRMATEKQSKDHQEEEVDAVHGRDKFAKESEAAMEKSHDPNNHINKGPNYRPCS</sequence>
<reference evidence="2 3" key="4">
    <citation type="journal article" date="2011" name="BMC Genomics">
        <title>RNA-Seq improves annotation of protein-coding genes in the cucumber genome.</title>
        <authorList>
            <person name="Li Z."/>
            <person name="Zhang Z."/>
            <person name="Yan P."/>
            <person name="Huang S."/>
            <person name="Fei Z."/>
            <person name="Lin K."/>
        </authorList>
    </citation>
    <scope>NUCLEOTIDE SEQUENCE [LARGE SCALE GENOMIC DNA]</scope>
    <source>
        <strain evidence="3">cv. 9930</strain>
    </source>
</reference>
<protein>
    <submittedName>
        <fullName evidence="2">Uncharacterized protein</fullName>
    </submittedName>
</protein>